<keyword evidence="2" id="KW-1185">Reference proteome</keyword>
<name>A0A177ASN0_9BILA</name>
<dbReference type="Proteomes" id="UP000078046">
    <property type="component" value="Unassembled WGS sequence"/>
</dbReference>
<reference evidence="1 2" key="1">
    <citation type="submission" date="2016-04" db="EMBL/GenBank/DDBJ databases">
        <title>The genome of Intoshia linei affirms orthonectids as highly simplified spiralians.</title>
        <authorList>
            <person name="Mikhailov K.V."/>
            <person name="Slusarev G.S."/>
            <person name="Nikitin M.A."/>
            <person name="Logacheva M.D."/>
            <person name="Penin A."/>
            <person name="Aleoshin V."/>
            <person name="Panchin Y.V."/>
        </authorList>
    </citation>
    <scope>NUCLEOTIDE SEQUENCE [LARGE SCALE GENOMIC DNA]</scope>
    <source>
        <strain evidence="1">Intl2013</strain>
        <tissue evidence="1">Whole animal</tissue>
    </source>
</reference>
<feature type="non-terminal residue" evidence="1">
    <location>
        <position position="89"/>
    </location>
</feature>
<comment type="caution">
    <text evidence="1">The sequence shown here is derived from an EMBL/GenBank/DDBJ whole genome shotgun (WGS) entry which is preliminary data.</text>
</comment>
<proteinExistence type="predicted"/>
<sequence length="89" mass="9827">MSDSNKSHFSNSRDRNSLSSYYNIDPALLQNSSPQFLIPDSNTSKHARFDMAFGQIGGAIMTGSVFGGCRGFLEGINKTKTLKYTIKRT</sequence>
<dbReference type="AlphaFoldDB" id="A0A177ASN0"/>
<dbReference type="EMBL" id="LWCA01001877">
    <property type="protein sequence ID" value="OAF64383.1"/>
    <property type="molecule type" value="Genomic_DNA"/>
</dbReference>
<accession>A0A177ASN0</accession>
<dbReference type="OrthoDB" id="159299at2759"/>
<evidence type="ECO:0000313" key="1">
    <source>
        <dbReference type="EMBL" id="OAF64383.1"/>
    </source>
</evidence>
<evidence type="ECO:0000313" key="2">
    <source>
        <dbReference type="Proteomes" id="UP000078046"/>
    </source>
</evidence>
<protein>
    <submittedName>
        <fullName evidence="1">Uncharacterized protein</fullName>
    </submittedName>
</protein>
<gene>
    <name evidence="1" type="ORF">A3Q56_07904</name>
</gene>
<organism evidence="1 2">
    <name type="scientific">Intoshia linei</name>
    <dbReference type="NCBI Taxonomy" id="1819745"/>
    <lineage>
        <taxon>Eukaryota</taxon>
        <taxon>Metazoa</taxon>
        <taxon>Spiralia</taxon>
        <taxon>Lophotrochozoa</taxon>
        <taxon>Mesozoa</taxon>
        <taxon>Orthonectida</taxon>
        <taxon>Rhopaluridae</taxon>
        <taxon>Intoshia</taxon>
    </lineage>
</organism>